<feature type="domain" description="Thg1 C-terminal" evidence="16">
    <location>
        <begin position="139"/>
        <end position="229"/>
    </location>
</feature>
<dbReference type="InterPro" id="IPR025845">
    <property type="entry name" value="Thg1_C_dom"/>
</dbReference>
<keyword evidence="6" id="KW-0808">Transferase</keyword>
<dbReference type="PANTHER" id="PTHR12729">
    <property type="entry name" value="TRNA(HIS) GUANYLYLTRANSFERASE-RELATED"/>
    <property type="match status" value="1"/>
</dbReference>
<dbReference type="Pfam" id="PF04446">
    <property type="entry name" value="Thg1"/>
    <property type="match status" value="1"/>
</dbReference>
<reference evidence="17 18" key="1">
    <citation type="submission" date="2020-08" db="EMBL/GenBank/DDBJ databases">
        <title>Plant Genome Project.</title>
        <authorList>
            <person name="Zhang R.-G."/>
        </authorList>
    </citation>
    <scope>NUCLEOTIDE SEQUENCE [LARGE SCALE GENOMIC DNA]</scope>
    <source>
        <tissue evidence="17">Rhizome</tissue>
    </source>
</reference>
<evidence type="ECO:0000313" key="17">
    <source>
        <dbReference type="EMBL" id="KAG6536084.1"/>
    </source>
</evidence>
<evidence type="ECO:0000256" key="1">
    <source>
        <dbReference type="ARBA" id="ARBA00001946"/>
    </source>
</evidence>
<comment type="subcellular location">
    <subcellularLocation>
        <location evidence="3">Nucleus</location>
    </subcellularLocation>
</comment>
<sequence length="502" mass="58329">MANSKYEYVKKFEADDRLPPSNWIVVRIDGCHFHRFSAEHAFEKPNDENALNLMNVCAVSMLEQFPEIVFAYGVSDEYSFIWRENTQFYQRRASKLLSLCVSYFTSMYVMKWKEFFSYKELKGPPYFDGRVVCYPRAKMIRDYLAWRQVDCHINNQYNTCFWMLVKSGKTQKEAQEYLKGTQAKDKNELLFQQFNINYDKLPQMFRKGSCIYREKQTKTFQCYNDHFGGRNSEGRWQCQWRHENSKQSGSGAHGHYRPQFLDPTPLYSPRGLMLKKLTELNLLDGFDADQVHTFIIASKADRSAKAKTRATLFCCRAIVLAMRPCSSRNKPSTRSFHTLPRATSKLYFTVATLSLPYFAVATPYLPLRCSSLSDPRAATKLPDCALQYRPIVLIVDLSSQPLSLMLTYEVFKETKLPPNCGKRNKQTLEMDWFDHFTAMESDDINKQDFLITSQLWNWTTSTSKTLRCAFVCDLNIESQNTSMIIFGCSIFKSKEACSGTIM</sequence>
<evidence type="ECO:0000256" key="11">
    <source>
        <dbReference type="ARBA" id="ARBA00022842"/>
    </source>
</evidence>
<keyword evidence="8" id="KW-0548">Nucleotidyltransferase</keyword>
<keyword evidence="18" id="KW-1185">Reference proteome</keyword>
<dbReference type="Proteomes" id="UP000734854">
    <property type="component" value="Unassembled WGS sequence"/>
</dbReference>
<comment type="similarity">
    <text evidence="4">Belongs to the tRNA(His) guanylyltransferase family.</text>
</comment>
<evidence type="ECO:0000256" key="9">
    <source>
        <dbReference type="ARBA" id="ARBA00022723"/>
    </source>
</evidence>
<keyword evidence="12" id="KW-0342">GTP-binding</keyword>
<keyword evidence="7" id="KW-0819">tRNA processing</keyword>
<comment type="caution">
    <text evidence="17">The sequence shown here is derived from an EMBL/GenBank/DDBJ whole genome shotgun (WGS) entry which is preliminary data.</text>
</comment>
<evidence type="ECO:0000256" key="5">
    <source>
        <dbReference type="ARBA" id="ARBA00012511"/>
    </source>
</evidence>
<keyword evidence="13" id="KW-0539">Nucleus</keyword>
<keyword evidence="10" id="KW-0547">Nucleotide-binding</keyword>
<protein>
    <recommendedName>
        <fullName evidence="5">tRNA(His) guanylyltransferase</fullName>
        <ecNumber evidence="5">2.7.7.79</ecNumber>
    </recommendedName>
</protein>
<dbReference type="GO" id="GO:0008193">
    <property type="term" value="F:tRNA guanylyltransferase activity"/>
    <property type="evidence" value="ECO:0007669"/>
    <property type="project" value="UniProtKB-EC"/>
</dbReference>
<evidence type="ECO:0000256" key="6">
    <source>
        <dbReference type="ARBA" id="ARBA00022679"/>
    </source>
</evidence>
<dbReference type="GO" id="GO:0005525">
    <property type="term" value="F:GTP binding"/>
    <property type="evidence" value="ECO:0007669"/>
    <property type="project" value="UniProtKB-KW"/>
</dbReference>
<evidence type="ECO:0000256" key="4">
    <source>
        <dbReference type="ARBA" id="ARBA00010113"/>
    </source>
</evidence>
<dbReference type="PANTHER" id="PTHR12729:SF6">
    <property type="entry name" value="TRNA(HIS) GUANYLYLTRANSFERASE-RELATED"/>
    <property type="match status" value="1"/>
</dbReference>
<evidence type="ECO:0000256" key="3">
    <source>
        <dbReference type="ARBA" id="ARBA00004123"/>
    </source>
</evidence>
<dbReference type="Gene3D" id="3.30.70.3000">
    <property type="match status" value="1"/>
</dbReference>
<evidence type="ECO:0000256" key="7">
    <source>
        <dbReference type="ARBA" id="ARBA00022694"/>
    </source>
</evidence>
<evidence type="ECO:0000313" key="18">
    <source>
        <dbReference type="Proteomes" id="UP000734854"/>
    </source>
</evidence>
<evidence type="ECO:0000259" key="15">
    <source>
        <dbReference type="Pfam" id="PF04446"/>
    </source>
</evidence>
<dbReference type="FunFam" id="3.30.70.3000:FF:000002">
    <property type="entry name" value="tRNA(His) guanylyltransferase 1"/>
    <property type="match status" value="1"/>
</dbReference>
<evidence type="ECO:0000259" key="16">
    <source>
        <dbReference type="Pfam" id="PF14413"/>
    </source>
</evidence>
<dbReference type="GO" id="GO:0000287">
    <property type="term" value="F:magnesium ion binding"/>
    <property type="evidence" value="ECO:0007669"/>
    <property type="project" value="InterPro"/>
</dbReference>
<dbReference type="GO" id="GO:0005654">
    <property type="term" value="C:nucleoplasm"/>
    <property type="evidence" value="ECO:0007669"/>
    <property type="project" value="UniProtKB-ARBA"/>
</dbReference>
<dbReference type="GO" id="GO:0006400">
    <property type="term" value="P:tRNA modification"/>
    <property type="evidence" value="ECO:0007669"/>
    <property type="project" value="InterPro"/>
</dbReference>
<dbReference type="InterPro" id="IPR038469">
    <property type="entry name" value="tRNAHis_GuaTrfase_Thg1_sf"/>
</dbReference>
<name>A0A8J5LRU5_ZINOF</name>
<feature type="domain" description="tRNAHis guanylyltransferase catalytic" evidence="15">
    <location>
        <begin position="6"/>
        <end position="135"/>
    </location>
</feature>
<keyword evidence="11" id="KW-0460">Magnesium</keyword>
<dbReference type="EC" id="2.7.7.79" evidence="5"/>
<evidence type="ECO:0000256" key="10">
    <source>
        <dbReference type="ARBA" id="ARBA00022741"/>
    </source>
</evidence>
<dbReference type="EMBL" id="JACMSC010000001">
    <property type="protein sequence ID" value="KAG6536084.1"/>
    <property type="molecule type" value="Genomic_DNA"/>
</dbReference>
<comment type="catalytic activity">
    <reaction evidence="14">
        <text>a 5'-end ribonucleotide-tRNA(His) + GTP + ATP + H2O = a 5'-end phospho-guanosine-ribonucleotide-tRNA(His) + AMP + 2 diphosphate + H(+)</text>
        <dbReference type="Rhea" id="RHEA:54564"/>
        <dbReference type="Rhea" id="RHEA-COMP:14193"/>
        <dbReference type="Rhea" id="RHEA-COMP:14917"/>
        <dbReference type="ChEBI" id="CHEBI:15377"/>
        <dbReference type="ChEBI" id="CHEBI:15378"/>
        <dbReference type="ChEBI" id="CHEBI:30616"/>
        <dbReference type="ChEBI" id="CHEBI:33019"/>
        <dbReference type="ChEBI" id="CHEBI:37565"/>
        <dbReference type="ChEBI" id="CHEBI:138282"/>
        <dbReference type="ChEBI" id="CHEBI:141847"/>
        <dbReference type="ChEBI" id="CHEBI:456215"/>
        <dbReference type="EC" id="2.7.7.79"/>
    </reaction>
</comment>
<dbReference type="InterPro" id="IPR024956">
    <property type="entry name" value="tRNAHis_GuaTrfase_cat"/>
</dbReference>
<comment type="function">
    <text evidence="2">Adds a GMP to the 5'-end of tRNA(His) after transcription and RNase P cleavage.</text>
</comment>
<gene>
    <name evidence="17" type="ORF">ZIOFF_001127</name>
</gene>
<organism evidence="17 18">
    <name type="scientific">Zingiber officinale</name>
    <name type="common">Ginger</name>
    <name type="synonym">Amomum zingiber</name>
    <dbReference type="NCBI Taxonomy" id="94328"/>
    <lineage>
        <taxon>Eukaryota</taxon>
        <taxon>Viridiplantae</taxon>
        <taxon>Streptophyta</taxon>
        <taxon>Embryophyta</taxon>
        <taxon>Tracheophyta</taxon>
        <taxon>Spermatophyta</taxon>
        <taxon>Magnoliopsida</taxon>
        <taxon>Liliopsida</taxon>
        <taxon>Zingiberales</taxon>
        <taxon>Zingiberaceae</taxon>
        <taxon>Zingiber</taxon>
    </lineage>
</organism>
<dbReference type="InterPro" id="IPR007537">
    <property type="entry name" value="tRNAHis_GuaTrfase_Thg1"/>
</dbReference>
<dbReference type="Pfam" id="PF14413">
    <property type="entry name" value="Thg1C"/>
    <property type="match status" value="1"/>
</dbReference>
<evidence type="ECO:0000256" key="12">
    <source>
        <dbReference type="ARBA" id="ARBA00023134"/>
    </source>
</evidence>
<evidence type="ECO:0000256" key="14">
    <source>
        <dbReference type="ARBA" id="ARBA00047281"/>
    </source>
</evidence>
<proteinExistence type="inferred from homology"/>
<accession>A0A8J5LRU5</accession>
<keyword evidence="9" id="KW-0479">Metal-binding</keyword>
<dbReference type="AlphaFoldDB" id="A0A8J5LRU5"/>
<evidence type="ECO:0000256" key="2">
    <source>
        <dbReference type="ARBA" id="ARBA00002939"/>
    </source>
</evidence>
<evidence type="ECO:0000256" key="8">
    <source>
        <dbReference type="ARBA" id="ARBA00022695"/>
    </source>
</evidence>
<evidence type="ECO:0000256" key="13">
    <source>
        <dbReference type="ARBA" id="ARBA00023242"/>
    </source>
</evidence>
<comment type="cofactor">
    <cofactor evidence="1">
        <name>Mg(2+)</name>
        <dbReference type="ChEBI" id="CHEBI:18420"/>
    </cofactor>
</comment>